<dbReference type="OrthoDB" id="2626374at2"/>
<organism evidence="2 3">
    <name type="scientific">Kyrpidia spormannii</name>
    <dbReference type="NCBI Taxonomy" id="2055160"/>
    <lineage>
        <taxon>Bacteria</taxon>
        <taxon>Bacillati</taxon>
        <taxon>Bacillota</taxon>
        <taxon>Bacilli</taxon>
        <taxon>Bacillales</taxon>
        <taxon>Alicyclobacillaceae</taxon>
        <taxon>Kyrpidia</taxon>
    </lineage>
</organism>
<feature type="compositionally biased region" description="Basic and acidic residues" evidence="1">
    <location>
        <begin position="103"/>
        <end position="126"/>
    </location>
</feature>
<evidence type="ECO:0000313" key="2">
    <source>
        <dbReference type="EMBL" id="ATY83827.1"/>
    </source>
</evidence>
<dbReference type="PANTHER" id="PTHR41317:SF1">
    <property type="entry name" value="PD-(D_E)XK NUCLEASE FAMILY TRANSPOSASE"/>
    <property type="match status" value="1"/>
</dbReference>
<proteinExistence type="predicted"/>
<protein>
    <recommendedName>
        <fullName evidence="4">Transposase</fullName>
    </recommendedName>
</protein>
<keyword evidence="3" id="KW-1185">Reference proteome</keyword>
<evidence type="ECO:0008006" key="4">
    <source>
        <dbReference type="Google" id="ProtNLM"/>
    </source>
</evidence>
<feature type="region of interest" description="Disordered" evidence="1">
    <location>
        <begin position="99"/>
        <end position="126"/>
    </location>
</feature>
<dbReference type="Proteomes" id="UP000231932">
    <property type="component" value="Chromosome"/>
</dbReference>
<sequence>MTEVFEDSVEMLVADVEILNPFLDKEALTDLAEIHCIELPKLREQSSGLEQWLVRWMLFFTAMGDRAIRKVLTTLEFLSQDEEARRLYEERMKGLQTYLADMEGARQEGREEGRKEGREEGDREARKELARALLDMGDDSEKVVQVTKLSKEEVEVIRRAMGPDQ</sequence>
<dbReference type="AlphaFoldDB" id="A0A2K8N4N0"/>
<dbReference type="KEGG" id="kyr:CVV65_01615"/>
<dbReference type="PANTHER" id="PTHR41317">
    <property type="entry name" value="PD-(D_E)XK NUCLEASE FAMILY TRANSPOSASE"/>
    <property type="match status" value="1"/>
</dbReference>
<dbReference type="InterPro" id="IPR010106">
    <property type="entry name" value="RpnA"/>
</dbReference>
<gene>
    <name evidence="2" type="ORF">CVV65_01615</name>
</gene>
<evidence type="ECO:0000313" key="3">
    <source>
        <dbReference type="Proteomes" id="UP000231932"/>
    </source>
</evidence>
<accession>A0A2K8N4N0</accession>
<evidence type="ECO:0000256" key="1">
    <source>
        <dbReference type="SAM" id="MobiDB-lite"/>
    </source>
</evidence>
<name>A0A2K8N4N0_9BACL</name>
<dbReference type="EMBL" id="CP024955">
    <property type="protein sequence ID" value="ATY83827.1"/>
    <property type="molecule type" value="Genomic_DNA"/>
</dbReference>
<dbReference type="Pfam" id="PF12784">
    <property type="entry name" value="PDDEXK_2"/>
    <property type="match status" value="1"/>
</dbReference>
<dbReference type="NCBIfam" id="TIGR01784">
    <property type="entry name" value="T_den_put_tspse"/>
    <property type="match status" value="1"/>
</dbReference>
<reference evidence="3" key="1">
    <citation type="submission" date="2017-11" db="EMBL/GenBank/DDBJ databases">
        <title>Complete Genome Sequence of Kyrpidia sp. Strain EA-1, a thermophilic, hydrogen-oxidizing Bacterium, isolated from the Azores.</title>
        <authorList>
            <person name="Reiner J.E."/>
            <person name="Lapp C.J."/>
            <person name="Bunk B."/>
            <person name="Gescher J."/>
        </authorList>
    </citation>
    <scope>NUCLEOTIDE SEQUENCE [LARGE SCALE GENOMIC DNA]</scope>
    <source>
        <strain evidence="3">EA-1</strain>
    </source>
</reference>